<evidence type="ECO:0000313" key="1">
    <source>
        <dbReference type="EMBL" id="WNG49833.1"/>
    </source>
</evidence>
<gene>
    <name evidence="1" type="ORF">F0U60_41245</name>
</gene>
<dbReference type="EMBL" id="CP043494">
    <property type="protein sequence ID" value="WNG49833.1"/>
    <property type="molecule type" value="Genomic_DNA"/>
</dbReference>
<reference evidence="1 2" key="1">
    <citation type="submission" date="2019-08" db="EMBL/GenBank/DDBJ databases">
        <title>Archangium and Cystobacter genomes.</title>
        <authorList>
            <person name="Chen I.-C.K."/>
            <person name="Wielgoss S."/>
        </authorList>
    </citation>
    <scope>NUCLEOTIDE SEQUENCE [LARGE SCALE GENOMIC DNA]</scope>
    <source>
        <strain evidence="1 2">Cbm 6</strain>
    </source>
</reference>
<name>A0ABY9X3A3_9BACT</name>
<protein>
    <submittedName>
        <fullName evidence="1">Uncharacterized protein</fullName>
    </submittedName>
</protein>
<sequence length="319" mass="35787">MKDMELKMGLSGPDLPALVRAVAGRLFPKTTPNRVYADFKAQTPGPDWLEAHLVNSKRRAYAEWQDSAWKLLVVHAPVVMAEGHFPKDPHRVVSELAPLPFALGSFGSLFLSWKAGTPSYSGPILDALHYPHGWACAFRGAGHSRLVSRRWLEFGPWRLLRGADDLSLVQFHDLEVDAATAQAQAAPGHARLGPSAEGGFIRVGHRRTHELNGLYDPKDKILRIIVHGRDVSQEEMLDACALRLEGMVEKGQPLARVAYIFMEPQKAREHLHELWLRELECWTIELGKEVRLDTDYRPKPSPPDWVKALEAREAAASKR</sequence>
<organism evidence="1 2">
    <name type="scientific">Archangium minus</name>
    <dbReference type="NCBI Taxonomy" id="83450"/>
    <lineage>
        <taxon>Bacteria</taxon>
        <taxon>Pseudomonadati</taxon>
        <taxon>Myxococcota</taxon>
        <taxon>Myxococcia</taxon>
        <taxon>Myxococcales</taxon>
        <taxon>Cystobacterineae</taxon>
        <taxon>Archangiaceae</taxon>
        <taxon>Archangium</taxon>
    </lineage>
</organism>
<dbReference type="RefSeq" id="WP_395808206.1">
    <property type="nucleotide sequence ID" value="NZ_CP043494.1"/>
</dbReference>
<accession>A0ABY9X3A3</accession>
<dbReference type="Proteomes" id="UP001611383">
    <property type="component" value="Chromosome"/>
</dbReference>
<evidence type="ECO:0000313" key="2">
    <source>
        <dbReference type="Proteomes" id="UP001611383"/>
    </source>
</evidence>
<proteinExistence type="predicted"/>
<keyword evidence="2" id="KW-1185">Reference proteome</keyword>